<keyword evidence="8" id="KW-1185">Reference proteome</keyword>
<dbReference type="Gramene" id="HORVU.MOREX.r3.3HG0321930.1">
    <property type="protein sequence ID" value="HORVU.MOREX.r3.3HG0321930.1"/>
    <property type="gene ID" value="HORVU.MOREX.r3.3HG0321930"/>
</dbReference>
<dbReference type="GO" id="GO:0008270">
    <property type="term" value="F:zinc ion binding"/>
    <property type="evidence" value="ECO:0007669"/>
    <property type="project" value="UniProtKB-KW"/>
</dbReference>
<dbReference type="PANTHER" id="PTHR35163:SF8">
    <property type="entry name" value="GENOME ASSEMBLY, CHROMOSOME: II"/>
    <property type="match status" value="1"/>
</dbReference>
<reference evidence="7" key="2">
    <citation type="submission" date="2020-10" db="EMBL/GenBank/DDBJ databases">
        <authorList>
            <person name="Scholz U."/>
            <person name="Mascher M."/>
            <person name="Fiebig A."/>
        </authorList>
    </citation>
    <scope>NUCLEOTIDE SEQUENCE [LARGE SCALE GENOMIC DNA]</scope>
    <source>
        <strain evidence="7">cv. Morex</strain>
    </source>
</reference>
<reference evidence="8" key="1">
    <citation type="journal article" date="2012" name="Nature">
        <title>A physical, genetic and functional sequence assembly of the barley genome.</title>
        <authorList>
            <consortium name="The International Barley Genome Sequencing Consortium"/>
            <person name="Mayer K.F."/>
            <person name="Waugh R."/>
            <person name="Brown J.W."/>
            <person name="Schulman A."/>
            <person name="Langridge P."/>
            <person name="Platzer M."/>
            <person name="Fincher G.B."/>
            <person name="Muehlbauer G.J."/>
            <person name="Sato K."/>
            <person name="Close T.J."/>
            <person name="Wise R.P."/>
            <person name="Stein N."/>
        </authorList>
    </citation>
    <scope>NUCLEOTIDE SEQUENCE [LARGE SCALE GENOMIC DNA]</scope>
    <source>
        <strain evidence="8">cv. Morex</strain>
    </source>
</reference>
<evidence type="ECO:0000313" key="7">
    <source>
        <dbReference type="EnsemblPlants" id="HORVU.MOREX.r3.3HG0321930.1"/>
    </source>
</evidence>
<dbReference type="EnsemblPlants" id="HORVU.MOREX.r3.3HG0321930.1">
    <property type="protein sequence ID" value="HORVU.MOREX.r3.3HG0321930.1"/>
    <property type="gene ID" value="HORVU.MOREX.r3.3HG0321930"/>
</dbReference>
<evidence type="ECO:0000256" key="5">
    <source>
        <dbReference type="SAM" id="Coils"/>
    </source>
</evidence>
<feature type="coiled-coil region" evidence="5">
    <location>
        <begin position="80"/>
        <end position="224"/>
    </location>
</feature>
<dbReference type="InterPro" id="IPR010666">
    <property type="entry name" value="Znf_GRF"/>
</dbReference>
<dbReference type="SMR" id="A0A8I6XDR1"/>
<feature type="domain" description="GRF-type" evidence="6">
    <location>
        <begin position="4"/>
        <end position="46"/>
    </location>
</feature>
<reference evidence="7" key="3">
    <citation type="submission" date="2022-01" db="UniProtKB">
        <authorList>
            <consortium name="EnsemblPlants"/>
        </authorList>
    </citation>
    <scope>IDENTIFICATION</scope>
    <source>
        <strain evidence="7">subsp. vulgare</strain>
    </source>
</reference>
<evidence type="ECO:0000256" key="2">
    <source>
        <dbReference type="ARBA" id="ARBA00022771"/>
    </source>
</evidence>
<evidence type="ECO:0000256" key="4">
    <source>
        <dbReference type="PROSITE-ProRule" id="PRU01343"/>
    </source>
</evidence>
<name>A0A8I6XDR1_HORVV</name>
<evidence type="ECO:0000256" key="1">
    <source>
        <dbReference type="ARBA" id="ARBA00022723"/>
    </source>
</evidence>
<dbReference type="PROSITE" id="PS51999">
    <property type="entry name" value="ZF_GRF"/>
    <property type="match status" value="1"/>
</dbReference>
<dbReference type="Gramene" id="HORVU.MOREX.r2.3HG0268730.1">
    <property type="protein sequence ID" value="HORVU.MOREX.r2.3HG0268730.1"/>
    <property type="gene ID" value="HORVU.MOREX.r2.3HG0268730"/>
</dbReference>
<accession>A0A8I6XDR1</accession>
<dbReference type="PANTHER" id="PTHR35163">
    <property type="entry name" value="OS02G0467300 PROTEIN"/>
    <property type="match status" value="1"/>
</dbReference>
<dbReference type="Proteomes" id="UP000011116">
    <property type="component" value="Chromosome 3H"/>
</dbReference>
<evidence type="ECO:0000313" key="8">
    <source>
        <dbReference type="Proteomes" id="UP000011116"/>
    </source>
</evidence>
<keyword evidence="5" id="KW-0175">Coiled coil</keyword>
<evidence type="ECO:0000259" key="6">
    <source>
        <dbReference type="PROSITE" id="PS51999"/>
    </source>
</evidence>
<keyword evidence="2 4" id="KW-0863">Zinc-finger</keyword>
<evidence type="ECO:0000256" key="3">
    <source>
        <dbReference type="ARBA" id="ARBA00022833"/>
    </source>
</evidence>
<proteinExistence type="predicted"/>
<keyword evidence="3" id="KW-0862">Zinc</keyword>
<organism evidence="7 8">
    <name type="scientific">Hordeum vulgare subsp. vulgare</name>
    <name type="common">Domesticated barley</name>
    <dbReference type="NCBI Taxonomy" id="112509"/>
    <lineage>
        <taxon>Eukaryota</taxon>
        <taxon>Viridiplantae</taxon>
        <taxon>Streptophyta</taxon>
        <taxon>Embryophyta</taxon>
        <taxon>Tracheophyta</taxon>
        <taxon>Spermatophyta</taxon>
        <taxon>Magnoliopsida</taxon>
        <taxon>Liliopsida</taxon>
        <taxon>Poales</taxon>
        <taxon>Poaceae</taxon>
        <taxon>BOP clade</taxon>
        <taxon>Pooideae</taxon>
        <taxon>Triticodae</taxon>
        <taxon>Triticeae</taxon>
        <taxon>Hordeinae</taxon>
        <taxon>Hordeum</taxon>
    </lineage>
</organism>
<keyword evidence="1" id="KW-0479">Metal-binding</keyword>
<protein>
    <recommendedName>
        <fullName evidence="6">GRF-type domain-containing protein</fullName>
    </recommendedName>
</protein>
<sequence length="240" mass="27966">MVFCRKHGKAIERFVAFEGTSTGRRFLACAEQGADNCGFVEWVDPYWPIPMQNALLKLWQMYEDAKAYTRSDNLNSALTIQTLTCEKKSLEDKFQELAKHVDTLFQAQETRTKEHLYVVSEYKKEFEEQKAEIARKEGENQKLNEKYVILENLSRAQGKMIKNVKCNHLKENERLIEERRKMKLQISQLQEVLANSEAEITDEVTKLKNELACMTLSNEKLTEEVATSSSWNQLLNEKMK</sequence>
<dbReference type="AlphaFoldDB" id="A0A8I6XDR1"/>